<protein>
    <recommendedName>
        <fullName evidence="4">PAS domain-containing protein</fullName>
    </recommendedName>
</protein>
<feature type="compositionally biased region" description="Basic and acidic residues" evidence="1">
    <location>
        <begin position="340"/>
        <end position="352"/>
    </location>
</feature>
<gene>
    <name evidence="2" type="ORF">GQX73_g3340</name>
</gene>
<proteinExistence type="predicted"/>
<name>A0A7C8IR50_9PEZI</name>
<feature type="region of interest" description="Disordered" evidence="1">
    <location>
        <begin position="304"/>
        <end position="386"/>
    </location>
</feature>
<feature type="region of interest" description="Disordered" evidence="1">
    <location>
        <begin position="161"/>
        <end position="187"/>
    </location>
</feature>
<dbReference type="EMBL" id="WUBL01000026">
    <property type="protein sequence ID" value="KAF2970206.1"/>
    <property type="molecule type" value="Genomic_DNA"/>
</dbReference>
<evidence type="ECO:0000313" key="3">
    <source>
        <dbReference type="Proteomes" id="UP000481858"/>
    </source>
</evidence>
<evidence type="ECO:0000256" key="1">
    <source>
        <dbReference type="SAM" id="MobiDB-lite"/>
    </source>
</evidence>
<evidence type="ECO:0000313" key="2">
    <source>
        <dbReference type="EMBL" id="KAF2970206.1"/>
    </source>
</evidence>
<reference evidence="2 3" key="1">
    <citation type="submission" date="2019-12" db="EMBL/GenBank/DDBJ databases">
        <title>Draft genome sequence of the ascomycete Xylaria multiplex DSM 110363.</title>
        <authorList>
            <person name="Buettner E."/>
            <person name="Kellner H."/>
        </authorList>
    </citation>
    <scope>NUCLEOTIDE SEQUENCE [LARGE SCALE GENOMIC DNA]</scope>
    <source>
        <strain evidence="2 3">DSM 110363</strain>
    </source>
</reference>
<keyword evidence="3" id="KW-1185">Reference proteome</keyword>
<accession>A0A7C8IR50</accession>
<feature type="compositionally biased region" description="Acidic residues" evidence="1">
    <location>
        <begin position="86"/>
        <end position="96"/>
    </location>
</feature>
<evidence type="ECO:0008006" key="4">
    <source>
        <dbReference type="Google" id="ProtNLM"/>
    </source>
</evidence>
<organism evidence="2 3">
    <name type="scientific">Xylaria multiplex</name>
    <dbReference type="NCBI Taxonomy" id="323545"/>
    <lineage>
        <taxon>Eukaryota</taxon>
        <taxon>Fungi</taxon>
        <taxon>Dikarya</taxon>
        <taxon>Ascomycota</taxon>
        <taxon>Pezizomycotina</taxon>
        <taxon>Sordariomycetes</taxon>
        <taxon>Xylariomycetidae</taxon>
        <taxon>Xylariales</taxon>
        <taxon>Xylariaceae</taxon>
        <taxon>Xylaria</taxon>
    </lineage>
</organism>
<comment type="caution">
    <text evidence="2">The sequence shown here is derived from an EMBL/GenBank/DDBJ whole genome shotgun (WGS) entry which is preliminary data.</text>
</comment>
<sequence length="448" mass="50029">MQPMEREPRAALILNRFTRTLSIMFATDAVSSILGVPPDQLQGKSLYECITENCWGDAIKCLESAKANDSIAYLRFWSRDPRVQEESEGSEGDAEMDDRLDTASEKDSDGGVRLDNLAGAPMNDRLDNFIKREATDIPRMRQPMTADELNVQRGFSALSTSRAQTVNTQGTRRPRAQRGARGRRREPIPTRELEAVVSCTSDGLVLVLRKARPPIPFHPPMMSTELENGLFAAPWSEYPVRSNYPLELFYDFQSPFLPQYMPVREHVKAAGGPPSDQLMKSIRDVAVFAWGLVGINGNLASYSHGKPSGESQPPDGLPIWDTASPETSYHDGPRLSSSRYRGDRSTRIHRAESISIPPMHPTEEGQGHIDTRGRFNKMNSDRPDNSLWPNLATTTHSQEPGPFSHVQQSQYLITGYQDNILQPQWANGVWPEVSAPFGRQNTNGSYSD</sequence>
<dbReference type="AlphaFoldDB" id="A0A7C8IR50"/>
<feature type="region of interest" description="Disordered" evidence="1">
    <location>
        <begin position="82"/>
        <end position="118"/>
    </location>
</feature>
<dbReference type="InParanoid" id="A0A7C8IR50"/>
<dbReference type="Proteomes" id="UP000481858">
    <property type="component" value="Unassembled WGS sequence"/>
</dbReference>
<dbReference type="OrthoDB" id="411251at2759"/>
<feature type="compositionally biased region" description="Basic residues" evidence="1">
    <location>
        <begin position="172"/>
        <end position="184"/>
    </location>
</feature>
<feature type="compositionally biased region" description="Basic and acidic residues" evidence="1">
    <location>
        <begin position="361"/>
        <end position="384"/>
    </location>
</feature>
<feature type="compositionally biased region" description="Basic and acidic residues" evidence="1">
    <location>
        <begin position="97"/>
        <end position="112"/>
    </location>
</feature>